<dbReference type="InterPro" id="IPR036390">
    <property type="entry name" value="WH_DNA-bd_sf"/>
</dbReference>
<proteinExistence type="predicted"/>
<protein>
    <submittedName>
        <fullName evidence="5">Unannotated protein</fullName>
    </submittedName>
</protein>
<dbReference type="SMART" id="SM00418">
    <property type="entry name" value="HTH_ARSR"/>
    <property type="match status" value="1"/>
</dbReference>
<keyword evidence="3" id="KW-0804">Transcription</keyword>
<reference evidence="5" key="1">
    <citation type="submission" date="2020-05" db="EMBL/GenBank/DDBJ databases">
        <authorList>
            <person name="Chiriac C."/>
            <person name="Salcher M."/>
            <person name="Ghai R."/>
            <person name="Kavagutti S V."/>
        </authorList>
    </citation>
    <scope>NUCLEOTIDE SEQUENCE</scope>
</reference>
<evidence type="ECO:0000256" key="2">
    <source>
        <dbReference type="ARBA" id="ARBA00023125"/>
    </source>
</evidence>
<dbReference type="GO" id="GO:0003700">
    <property type="term" value="F:DNA-binding transcription factor activity"/>
    <property type="evidence" value="ECO:0007669"/>
    <property type="project" value="InterPro"/>
</dbReference>
<sequence length="110" mass="12242">MYYEHMATSKIISLRKGPLAESDAVALAPMFAALADPVRLRLFDLVRRAGTTGVCSCDLAAPLDRSQPTISHHLKVLREAKLVETRREGTWIWYSVTANALATVSQFIQR</sequence>
<dbReference type="NCBIfam" id="NF033788">
    <property type="entry name" value="HTH_metalloreg"/>
    <property type="match status" value="1"/>
</dbReference>
<dbReference type="PANTHER" id="PTHR33154">
    <property type="entry name" value="TRANSCRIPTIONAL REGULATOR, ARSR FAMILY"/>
    <property type="match status" value="1"/>
</dbReference>
<dbReference type="InterPro" id="IPR011991">
    <property type="entry name" value="ArsR-like_HTH"/>
</dbReference>
<dbReference type="SUPFAM" id="SSF46785">
    <property type="entry name" value="Winged helix' DNA-binding domain"/>
    <property type="match status" value="1"/>
</dbReference>
<name>A0A6J6GM85_9ZZZZ</name>
<accession>A0A6J6GM85</accession>
<dbReference type="Gene3D" id="1.10.10.10">
    <property type="entry name" value="Winged helix-like DNA-binding domain superfamily/Winged helix DNA-binding domain"/>
    <property type="match status" value="1"/>
</dbReference>
<dbReference type="PROSITE" id="PS50987">
    <property type="entry name" value="HTH_ARSR_2"/>
    <property type="match status" value="1"/>
</dbReference>
<dbReference type="PRINTS" id="PR00778">
    <property type="entry name" value="HTHARSR"/>
</dbReference>
<evidence type="ECO:0000313" key="5">
    <source>
        <dbReference type="EMBL" id="CAB4600949.1"/>
    </source>
</evidence>
<dbReference type="InterPro" id="IPR051081">
    <property type="entry name" value="HTH_MetalResp_TranReg"/>
</dbReference>
<dbReference type="EMBL" id="CAEZUL010000071">
    <property type="protein sequence ID" value="CAB4600949.1"/>
    <property type="molecule type" value="Genomic_DNA"/>
</dbReference>
<dbReference type="Pfam" id="PF12840">
    <property type="entry name" value="HTH_20"/>
    <property type="match status" value="1"/>
</dbReference>
<gene>
    <name evidence="5" type="ORF">UFOPK1808_00760</name>
</gene>
<dbReference type="InterPro" id="IPR036388">
    <property type="entry name" value="WH-like_DNA-bd_sf"/>
</dbReference>
<dbReference type="InterPro" id="IPR018334">
    <property type="entry name" value="ArsR_HTH"/>
</dbReference>
<evidence type="ECO:0000256" key="3">
    <source>
        <dbReference type="ARBA" id="ARBA00023163"/>
    </source>
</evidence>
<dbReference type="GO" id="GO:0003677">
    <property type="term" value="F:DNA binding"/>
    <property type="evidence" value="ECO:0007669"/>
    <property type="project" value="UniProtKB-KW"/>
</dbReference>
<keyword evidence="2" id="KW-0238">DNA-binding</keyword>
<keyword evidence="1" id="KW-0805">Transcription regulation</keyword>
<dbReference type="PROSITE" id="PS00846">
    <property type="entry name" value="HTH_ARSR_1"/>
    <property type="match status" value="1"/>
</dbReference>
<feature type="domain" description="HTH arsR-type" evidence="4">
    <location>
        <begin position="19"/>
        <end position="110"/>
    </location>
</feature>
<dbReference type="AlphaFoldDB" id="A0A6J6GM85"/>
<dbReference type="CDD" id="cd00090">
    <property type="entry name" value="HTH_ARSR"/>
    <property type="match status" value="1"/>
</dbReference>
<dbReference type="InterPro" id="IPR001845">
    <property type="entry name" value="HTH_ArsR_DNA-bd_dom"/>
</dbReference>
<evidence type="ECO:0000256" key="1">
    <source>
        <dbReference type="ARBA" id="ARBA00023015"/>
    </source>
</evidence>
<evidence type="ECO:0000259" key="4">
    <source>
        <dbReference type="PROSITE" id="PS50987"/>
    </source>
</evidence>
<organism evidence="5">
    <name type="scientific">freshwater metagenome</name>
    <dbReference type="NCBI Taxonomy" id="449393"/>
    <lineage>
        <taxon>unclassified sequences</taxon>
        <taxon>metagenomes</taxon>
        <taxon>ecological metagenomes</taxon>
    </lineage>
</organism>
<dbReference type="PANTHER" id="PTHR33154:SF18">
    <property type="entry name" value="ARSENICAL RESISTANCE OPERON REPRESSOR"/>
    <property type="match status" value="1"/>
</dbReference>